<feature type="transmembrane region" description="Helical" evidence="7">
    <location>
        <begin position="40"/>
        <end position="61"/>
    </location>
</feature>
<dbReference type="Proteomes" id="UP001154078">
    <property type="component" value="Chromosome 8"/>
</dbReference>
<dbReference type="GO" id="GO:0007029">
    <property type="term" value="P:endoplasmic reticulum organization"/>
    <property type="evidence" value="ECO:0007669"/>
    <property type="project" value="InterPro"/>
</dbReference>
<comment type="subcellular location">
    <subcellularLocation>
        <location evidence="1">Endoplasmic reticulum membrane</location>
        <topology evidence="1">Multi-pass membrane protein</topology>
    </subcellularLocation>
</comment>
<dbReference type="AlphaFoldDB" id="A0A9P0BDN5"/>
<feature type="transmembrane region" description="Helical" evidence="7">
    <location>
        <begin position="112"/>
        <end position="131"/>
    </location>
</feature>
<feature type="transmembrane region" description="Helical" evidence="7">
    <location>
        <begin position="81"/>
        <end position="100"/>
    </location>
</feature>
<evidence type="ECO:0000256" key="5">
    <source>
        <dbReference type="ARBA" id="ARBA00022989"/>
    </source>
</evidence>
<dbReference type="InterPro" id="IPR009787">
    <property type="entry name" value="Jagunal"/>
</dbReference>
<evidence type="ECO:0000256" key="6">
    <source>
        <dbReference type="ARBA" id="ARBA00023136"/>
    </source>
</evidence>
<dbReference type="Pfam" id="PF07086">
    <property type="entry name" value="Jagunal"/>
    <property type="match status" value="1"/>
</dbReference>
<keyword evidence="4" id="KW-0256">Endoplasmic reticulum</keyword>
<evidence type="ECO:0000256" key="7">
    <source>
        <dbReference type="SAM" id="Phobius"/>
    </source>
</evidence>
<evidence type="ECO:0000313" key="9">
    <source>
        <dbReference type="Proteomes" id="UP001154078"/>
    </source>
</evidence>
<dbReference type="GO" id="GO:0005789">
    <property type="term" value="C:endoplasmic reticulum membrane"/>
    <property type="evidence" value="ECO:0007669"/>
    <property type="project" value="UniProtKB-SubCell"/>
</dbReference>
<dbReference type="EMBL" id="OV121139">
    <property type="protein sequence ID" value="CAH0562101.1"/>
    <property type="molecule type" value="Genomic_DNA"/>
</dbReference>
<keyword evidence="3 7" id="KW-0812">Transmembrane</keyword>
<sequence>MASKGLHYTPQGTDGLDHAFRQRVATHYQLSALNKSRLKYCIFFHYLLFFAMLAKLSADILDKLDIFILEIEELSIPQPLWWEYIWCISLLLSFLGLDAIKKNKVTPMRNYMVGLVLFGFLPILYATIYYFSDVWTYLTYDEEEELEEVEFWRGYPYGLLWYTFILLALQVHLFSMHFAWNLVSAWKSKGTKKSD</sequence>
<gene>
    <name evidence="8" type="ORF">MELIAE_LOCUS11320</name>
</gene>
<evidence type="ECO:0000256" key="1">
    <source>
        <dbReference type="ARBA" id="ARBA00004477"/>
    </source>
</evidence>
<comment type="similarity">
    <text evidence="2">Belongs to the jagunal family.</text>
</comment>
<dbReference type="PANTHER" id="PTHR20955:SF1">
    <property type="entry name" value="PROTEIN JAGUNAL HOMOLOG 1"/>
    <property type="match status" value="1"/>
</dbReference>
<proteinExistence type="inferred from homology"/>
<dbReference type="PANTHER" id="PTHR20955">
    <property type="entry name" value="PROTEIN JAGUNAL HOMOLOG 1"/>
    <property type="match status" value="1"/>
</dbReference>
<evidence type="ECO:0000313" key="8">
    <source>
        <dbReference type="EMBL" id="CAH0562101.1"/>
    </source>
</evidence>
<accession>A0A9P0BDN5</accession>
<evidence type="ECO:0000256" key="2">
    <source>
        <dbReference type="ARBA" id="ARBA00008462"/>
    </source>
</evidence>
<organism evidence="8 9">
    <name type="scientific">Brassicogethes aeneus</name>
    <name type="common">Rape pollen beetle</name>
    <name type="synonym">Meligethes aeneus</name>
    <dbReference type="NCBI Taxonomy" id="1431903"/>
    <lineage>
        <taxon>Eukaryota</taxon>
        <taxon>Metazoa</taxon>
        <taxon>Ecdysozoa</taxon>
        <taxon>Arthropoda</taxon>
        <taxon>Hexapoda</taxon>
        <taxon>Insecta</taxon>
        <taxon>Pterygota</taxon>
        <taxon>Neoptera</taxon>
        <taxon>Endopterygota</taxon>
        <taxon>Coleoptera</taxon>
        <taxon>Polyphaga</taxon>
        <taxon>Cucujiformia</taxon>
        <taxon>Nitidulidae</taxon>
        <taxon>Meligethinae</taxon>
        <taxon>Brassicogethes</taxon>
    </lineage>
</organism>
<protein>
    <recommendedName>
        <fullName evidence="10">Protein jagunal</fullName>
    </recommendedName>
</protein>
<evidence type="ECO:0008006" key="10">
    <source>
        <dbReference type="Google" id="ProtNLM"/>
    </source>
</evidence>
<dbReference type="OrthoDB" id="8914197at2759"/>
<keyword evidence="6 7" id="KW-0472">Membrane</keyword>
<name>A0A9P0BDN5_BRAAE</name>
<dbReference type="GO" id="GO:0016192">
    <property type="term" value="P:vesicle-mediated transport"/>
    <property type="evidence" value="ECO:0007669"/>
    <property type="project" value="TreeGrafter"/>
</dbReference>
<feature type="transmembrane region" description="Helical" evidence="7">
    <location>
        <begin position="159"/>
        <end position="183"/>
    </location>
</feature>
<keyword evidence="9" id="KW-1185">Reference proteome</keyword>
<evidence type="ECO:0000256" key="4">
    <source>
        <dbReference type="ARBA" id="ARBA00022824"/>
    </source>
</evidence>
<keyword evidence="5 7" id="KW-1133">Transmembrane helix</keyword>
<evidence type="ECO:0000256" key="3">
    <source>
        <dbReference type="ARBA" id="ARBA00022692"/>
    </source>
</evidence>
<reference evidence="8" key="1">
    <citation type="submission" date="2021-12" db="EMBL/GenBank/DDBJ databases">
        <authorList>
            <person name="King R."/>
        </authorList>
    </citation>
    <scope>NUCLEOTIDE SEQUENCE</scope>
</reference>